<keyword evidence="1" id="KW-0614">Plasmid</keyword>
<dbReference type="AlphaFoldDB" id="Q69BD9"/>
<organism evidence="1">
    <name type="scientific">Campylobacter coli</name>
    <dbReference type="NCBI Taxonomy" id="195"/>
    <lineage>
        <taxon>Bacteria</taxon>
        <taxon>Pseudomonadati</taxon>
        <taxon>Campylobacterota</taxon>
        <taxon>Epsilonproteobacteria</taxon>
        <taxon>Campylobacterales</taxon>
        <taxon>Campylobacteraceae</taxon>
        <taxon>Campylobacter</taxon>
    </lineage>
</organism>
<evidence type="ECO:0000313" key="1">
    <source>
        <dbReference type="EMBL" id="AAR29531.1"/>
    </source>
</evidence>
<geneLocation type="plasmid" evidence="1">
    <name>pCC31</name>
</geneLocation>
<accession>Q69BD9</accession>
<protein>
    <submittedName>
        <fullName evidence="1">Cpp48</fullName>
    </submittedName>
</protein>
<dbReference type="EMBL" id="AY394560">
    <property type="protein sequence ID" value="AAR29531.1"/>
    <property type="molecule type" value="Genomic_DNA"/>
</dbReference>
<sequence length="50" mass="6050">MHLIKVHIYSYYYLLIVTINNKNFLIFINNIANNKIFLKGEDEIIYSRKT</sequence>
<reference evidence="1" key="1">
    <citation type="journal article" date="2004" name="Microbiology">
        <title>Nucleotide sequences and comparison of two large conjugative plasmids from different Campylobacter species.</title>
        <authorList>
            <person name="Batchelor R.A."/>
            <person name="Pearson B.M."/>
            <person name="Friis L.M."/>
            <person name="Guerry P."/>
            <person name="Wells J.M."/>
        </authorList>
    </citation>
    <scope>NUCLEOTIDE SEQUENCE</scope>
    <source>
        <plasmid evidence="1">pCC31</plasmid>
    </source>
</reference>
<proteinExistence type="predicted"/>
<name>Q69BD9_CAMCO</name>